<keyword evidence="10 11" id="KW-0411">Iron-sulfur</keyword>
<feature type="domain" description="FAD-binding FR-type" evidence="12">
    <location>
        <begin position="7"/>
        <end position="106"/>
    </location>
</feature>
<keyword evidence="8 11" id="KW-0249">Electron transport</keyword>
<keyword evidence="9 11" id="KW-0408">Iron</keyword>
<evidence type="ECO:0000259" key="12">
    <source>
        <dbReference type="PROSITE" id="PS51384"/>
    </source>
</evidence>
<dbReference type="HAMAP" id="MF_01211">
    <property type="entry name" value="DHODB_Fe_S_bind"/>
    <property type="match status" value="1"/>
</dbReference>
<evidence type="ECO:0000256" key="9">
    <source>
        <dbReference type="ARBA" id="ARBA00023004"/>
    </source>
</evidence>
<accession>A0ABT9J851</accession>
<dbReference type="Pfam" id="PF00970">
    <property type="entry name" value="FAD_binding_6"/>
    <property type="match status" value="1"/>
</dbReference>
<evidence type="ECO:0000256" key="1">
    <source>
        <dbReference type="ARBA" id="ARBA00006422"/>
    </source>
</evidence>
<evidence type="ECO:0000256" key="4">
    <source>
        <dbReference type="ARBA" id="ARBA00022714"/>
    </source>
</evidence>
<dbReference type="Proteomes" id="UP001231941">
    <property type="component" value="Unassembled WGS sequence"/>
</dbReference>
<feature type="binding site" evidence="11">
    <location>
        <position position="246"/>
    </location>
    <ligand>
        <name>[2Fe-2S] cluster</name>
        <dbReference type="ChEBI" id="CHEBI:190135"/>
    </ligand>
</feature>
<evidence type="ECO:0000256" key="8">
    <source>
        <dbReference type="ARBA" id="ARBA00022982"/>
    </source>
</evidence>
<evidence type="ECO:0000256" key="3">
    <source>
        <dbReference type="ARBA" id="ARBA00022630"/>
    </source>
</evidence>
<proteinExistence type="inferred from homology"/>
<comment type="subunit">
    <text evidence="11">Heterotetramer of 2 PyrK and 2 PyrD type B subunits.</text>
</comment>
<evidence type="ECO:0000313" key="13">
    <source>
        <dbReference type="EMBL" id="MDP5277109.1"/>
    </source>
</evidence>
<comment type="caution">
    <text evidence="13">The sequence shown here is derived from an EMBL/GenBank/DDBJ whole genome shotgun (WGS) entry which is preliminary data.</text>
</comment>
<dbReference type="RefSeq" id="WP_305994410.1">
    <property type="nucleotide sequence ID" value="NZ_JAVAMP010000024.1"/>
</dbReference>
<evidence type="ECO:0000256" key="7">
    <source>
        <dbReference type="ARBA" id="ARBA00022975"/>
    </source>
</evidence>
<dbReference type="InterPro" id="IPR050353">
    <property type="entry name" value="PyrK_electron_transfer"/>
</dbReference>
<dbReference type="InterPro" id="IPR008333">
    <property type="entry name" value="Cbr1-like_FAD-bd_dom"/>
</dbReference>
<comment type="similarity">
    <text evidence="1 11">Belongs to the PyrK family.</text>
</comment>
<comment type="caution">
    <text evidence="11">Lacks conserved residue(s) required for the propagation of feature annotation.</text>
</comment>
<keyword evidence="6 11" id="KW-0274">FAD</keyword>
<dbReference type="EMBL" id="JAVAMP010000024">
    <property type="protein sequence ID" value="MDP5277109.1"/>
    <property type="molecule type" value="Genomic_DNA"/>
</dbReference>
<dbReference type="InterPro" id="IPR037117">
    <property type="entry name" value="Dihydroorotate_DH_ele_sf"/>
</dbReference>
<reference evidence="13 14" key="1">
    <citation type="submission" date="2023-08" db="EMBL/GenBank/DDBJ databases">
        <authorList>
            <person name="Park J.-S."/>
        </authorList>
    </citation>
    <scope>NUCLEOTIDE SEQUENCE [LARGE SCALE GENOMIC DNA]</scope>
    <source>
        <strain evidence="13 14">2205SS18-9</strain>
    </source>
</reference>
<dbReference type="SUPFAM" id="SSF52343">
    <property type="entry name" value="Ferredoxin reductase-like, C-terminal NADP-linked domain"/>
    <property type="match status" value="1"/>
</dbReference>
<evidence type="ECO:0000256" key="11">
    <source>
        <dbReference type="HAMAP-Rule" id="MF_01211"/>
    </source>
</evidence>
<feature type="binding site" evidence="11">
    <location>
        <position position="226"/>
    </location>
    <ligand>
        <name>[2Fe-2S] cluster</name>
        <dbReference type="ChEBI" id="CHEBI:190135"/>
    </ligand>
</feature>
<dbReference type="InterPro" id="IPR017938">
    <property type="entry name" value="Riboflavin_synthase-like_b-brl"/>
</dbReference>
<keyword evidence="2 11" id="KW-0813">Transport</keyword>
<dbReference type="CDD" id="cd06218">
    <property type="entry name" value="DHOD_e_trans"/>
    <property type="match status" value="1"/>
</dbReference>
<evidence type="ECO:0000256" key="10">
    <source>
        <dbReference type="ARBA" id="ARBA00023014"/>
    </source>
</evidence>
<dbReference type="Pfam" id="PF10418">
    <property type="entry name" value="DHODB_Fe-S_bind"/>
    <property type="match status" value="1"/>
</dbReference>
<dbReference type="PROSITE" id="PS51384">
    <property type="entry name" value="FAD_FR"/>
    <property type="match status" value="1"/>
</dbReference>
<comment type="function">
    <text evidence="11">Responsible for channeling the electrons from the oxidation of dihydroorotate from the FMN redox center in the PyrD type B subunit to the ultimate electron acceptor NAD(+).</text>
</comment>
<name>A0ABT9J851_9BACL</name>
<keyword evidence="14" id="KW-1185">Reference proteome</keyword>
<keyword evidence="4 11" id="KW-0001">2Fe-2S</keyword>
<dbReference type="SUPFAM" id="SSF63380">
    <property type="entry name" value="Riboflavin synthase domain-like"/>
    <property type="match status" value="1"/>
</dbReference>
<gene>
    <name evidence="11" type="primary">pyrK</name>
    <name evidence="13" type="ORF">Q5Y73_23720</name>
</gene>
<dbReference type="Gene3D" id="2.10.240.10">
    <property type="entry name" value="Dihydroorotate dehydrogenase, electron transfer subunit"/>
    <property type="match status" value="1"/>
</dbReference>
<dbReference type="PIRSF" id="PIRSF006816">
    <property type="entry name" value="Cyc3_hyd_g"/>
    <property type="match status" value="1"/>
</dbReference>
<dbReference type="InterPro" id="IPR019480">
    <property type="entry name" value="Dihydroorotate_DH_Fe-S-bd"/>
</dbReference>
<feature type="binding site" evidence="11">
    <location>
        <position position="221"/>
    </location>
    <ligand>
        <name>[2Fe-2S] cluster</name>
        <dbReference type="ChEBI" id="CHEBI:190135"/>
    </ligand>
</feature>
<feature type="binding site" evidence="11">
    <location>
        <begin position="57"/>
        <end position="60"/>
    </location>
    <ligand>
        <name>FAD</name>
        <dbReference type="ChEBI" id="CHEBI:57692"/>
    </ligand>
</feature>
<organism evidence="13 14">
    <name type="scientific">Chengkuizengella axinellae</name>
    <dbReference type="NCBI Taxonomy" id="3064388"/>
    <lineage>
        <taxon>Bacteria</taxon>
        <taxon>Bacillati</taxon>
        <taxon>Bacillota</taxon>
        <taxon>Bacilli</taxon>
        <taxon>Bacillales</taxon>
        <taxon>Paenibacillaceae</taxon>
        <taxon>Chengkuizengella</taxon>
    </lineage>
</organism>
<evidence type="ECO:0000256" key="2">
    <source>
        <dbReference type="ARBA" id="ARBA00022448"/>
    </source>
</evidence>
<comment type="pathway">
    <text evidence="11">Pyrimidine metabolism; UMP biosynthesis via de novo pathway; orotate from (S)-dihydroorotate (NAD(+) route): step 1/1.</text>
</comment>
<evidence type="ECO:0000256" key="6">
    <source>
        <dbReference type="ARBA" id="ARBA00022827"/>
    </source>
</evidence>
<comment type="cofactor">
    <cofactor evidence="11">
        <name>FAD</name>
        <dbReference type="ChEBI" id="CHEBI:57692"/>
    </cofactor>
    <text evidence="11">Binds 1 FAD per subunit.</text>
</comment>
<dbReference type="InterPro" id="IPR039261">
    <property type="entry name" value="FNR_nucleotide-bd"/>
</dbReference>
<dbReference type="Gene3D" id="2.40.30.10">
    <property type="entry name" value="Translation factors"/>
    <property type="match status" value="1"/>
</dbReference>
<dbReference type="Gene3D" id="3.40.50.80">
    <property type="entry name" value="Nucleotide-binding domain of ferredoxin-NADP reductase (FNR) module"/>
    <property type="match status" value="1"/>
</dbReference>
<evidence type="ECO:0000313" key="14">
    <source>
        <dbReference type="Proteomes" id="UP001231941"/>
    </source>
</evidence>
<sequence length="261" mass="29447">MSQNDKKKRMTAKILDNRQIATNIYEMVLHNDEITRATMPGQFINLYCRNESKLLPRPISVCETDHNEGTMKLVYAVVGAGTKEFIELQSGETIDILGPLGNGYDVNQPVKEHIIIGGGLGIPPLLELTKRLRGKKKIVLGFRDKLFLVNEFKRYADELYISTTDGSVGEQGNVIDLLNRNDITGDMFYSCGSKRMLKAVHQWSIHHQIEGQISLEERMGCSFGACVGCVAKIKRQGKQWEYKKVCTEGPIFFNKEVVFDV</sequence>
<dbReference type="PANTHER" id="PTHR43513:SF3">
    <property type="entry name" value="DIHYDROOROTATE DEHYDROGENASE B (NAD(+)), ELECTRON TRANSFER SUBUNIT-RELATED"/>
    <property type="match status" value="1"/>
</dbReference>
<dbReference type="PANTHER" id="PTHR43513">
    <property type="entry name" value="DIHYDROOROTATE DEHYDROGENASE B (NAD(+)), ELECTRON TRANSFER SUBUNIT"/>
    <property type="match status" value="1"/>
</dbReference>
<protein>
    <recommendedName>
        <fullName evidence="11">Dihydroorotate dehydrogenase B (NAD(+)), electron transfer subunit</fullName>
    </recommendedName>
    <alternativeName>
        <fullName evidence="11">Dihydroorotate oxidase B, electron transfer subunit</fullName>
    </alternativeName>
</protein>
<dbReference type="InterPro" id="IPR023455">
    <property type="entry name" value="Dihydroorotate_DHASE_ETsu"/>
</dbReference>
<feature type="binding site" evidence="11">
    <location>
        <position position="229"/>
    </location>
    <ligand>
        <name>[2Fe-2S] cluster</name>
        <dbReference type="ChEBI" id="CHEBI:190135"/>
    </ligand>
</feature>
<evidence type="ECO:0000256" key="5">
    <source>
        <dbReference type="ARBA" id="ARBA00022723"/>
    </source>
</evidence>
<keyword evidence="3 11" id="KW-0285">Flavoprotein</keyword>
<keyword evidence="5 11" id="KW-0479">Metal-binding</keyword>
<dbReference type="InterPro" id="IPR017927">
    <property type="entry name" value="FAD-bd_FR_type"/>
</dbReference>
<comment type="cofactor">
    <cofactor evidence="11">
        <name>[2Fe-2S] cluster</name>
        <dbReference type="ChEBI" id="CHEBI:190135"/>
    </cofactor>
    <text evidence="11">Binds 1 [2Fe-2S] cluster per subunit.</text>
</comment>
<feature type="binding site" evidence="11">
    <location>
        <begin position="81"/>
        <end position="82"/>
    </location>
    <ligand>
        <name>FAD</name>
        <dbReference type="ChEBI" id="CHEBI:57692"/>
    </ligand>
</feature>
<keyword evidence="7 11" id="KW-0665">Pyrimidine biosynthesis</keyword>
<dbReference type="InterPro" id="IPR012165">
    <property type="entry name" value="Cyt_c3_hydrogenase_gsu"/>
</dbReference>